<name>A0A1D7ZWY7_LIMFE</name>
<dbReference type="PANTHER" id="PTHR43358">
    <property type="entry name" value="ALPHA/BETA-HYDROLASE"/>
    <property type="match status" value="1"/>
</dbReference>
<dbReference type="EMBL" id="CP017151">
    <property type="protein sequence ID" value="AOR74379.1"/>
    <property type="molecule type" value="Genomic_DNA"/>
</dbReference>
<dbReference type="PATRIC" id="fig|1613.112.peg.966"/>
<dbReference type="Gene3D" id="3.40.50.1820">
    <property type="entry name" value="alpha/beta hydrolase"/>
    <property type="match status" value="1"/>
</dbReference>
<dbReference type="GO" id="GO:0016787">
    <property type="term" value="F:hydrolase activity"/>
    <property type="evidence" value="ECO:0007669"/>
    <property type="project" value="UniProtKB-KW"/>
</dbReference>
<accession>A0A1D7ZWY7</accession>
<proteinExistence type="predicted"/>
<sequence>MNKGIVSMQQAKKRRLLASVVAGTLGLSYLTAEYLFNFAFKRVDYVPETSADKQKYAAQYWRYVDWFKKVEKEHWTWSTDDGDDQMSAYFIPADDSIKAVIISHGYKGNGETMANYAKMFHELGFNVLLPDDRGHGQSAGKYISFGWLDRLDYLTWLNRLIKRLGAQTKLLLFGVSMGGATVEMLSGEDLPPQVKAIIADCGYASIHEELTYLLKRQFHLPEYPIYPLVSTINRHRLGYYLGDISSTDQLKKNHRPIFFIHGEKDTYVPASMALENYQATDAPKELWIVDHASHAESFWLDPTAYRAHIQAFLNKYFY</sequence>
<dbReference type="InterPro" id="IPR022742">
    <property type="entry name" value="Hydrolase_4"/>
</dbReference>
<dbReference type="Pfam" id="PF12146">
    <property type="entry name" value="Hydrolase_4"/>
    <property type="match status" value="1"/>
</dbReference>
<keyword evidence="2" id="KW-0378">Hydrolase</keyword>
<gene>
    <name evidence="2" type="ORF">LACFE_CDS0920</name>
</gene>
<evidence type="ECO:0000313" key="2">
    <source>
        <dbReference type="EMBL" id="AOR74379.1"/>
    </source>
</evidence>
<dbReference type="SUPFAM" id="SSF53474">
    <property type="entry name" value="alpha/beta-Hydrolases"/>
    <property type="match status" value="1"/>
</dbReference>
<dbReference type="PANTHER" id="PTHR43358:SF4">
    <property type="entry name" value="ALPHA_BETA HYDROLASE FOLD-1 DOMAIN-CONTAINING PROTEIN"/>
    <property type="match status" value="1"/>
</dbReference>
<dbReference type="InterPro" id="IPR052920">
    <property type="entry name" value="DNA-binding_regulatory"/>
</dbReference>
<reference evidence="2 3" key="1">
    <citation type="submission" date="2016-09" db="EMBL/GenBank/DDBJ databases">
        <title>Genome Sequence of the Lactobacillus fermentum strain NCC2970 (CNCM I-5068).</title>
        <authorList>
            <person name="Barretto C."/>
            <person name="Ngom-Bru C."/>
            <person name="Genevaz A."/>
            <person name="Fournier C."/>
            <person name="Moine D."/>
            <person name="Kassam M."/>
            <person name="Iltis A."/>
            <person name="Sagory-Zalkind P."/>
            <person name="Faucherand G."/>
            <person name="Descombes P."/>
            <person name="Duboux S."/>
        </authorList>
    </citation>
    <scope>NUCLEOTIDE SEQUENCE [LARGE SCALE GENOMIC DNA]</scope>
    <source>
        <strain evidence="2 3">NCC2970</strain>
    </source>
</reference>
<evidence type="ECO:0000259" key="1">
    <source>
        <dbReference type="Pfam" id="PF12146"/>
    </source>
</evidence>
<dbReference type="InterPro" id="IPR029058">
    <property type="entry name" value="AB_hydrolase_fold"/>
</dbReference>
<feature type="domain" description="Serine aminopeptidase S33" evidence="1">
    <location>
        <begin position="98"/>
        <end position="209"/>
    </location>
</feature>
<protein>
    <submittedName>
        <fullName evidence="2">Hydrolase of the alpha/beta superfamily</fullName>
    </submittedName>
</protein>
<dbReference type="AlphaFoldDB" id="A0A1D7ZWY7"/>
<organism evidence="2 3">
    <name type="scientific">Limosilactobacillus fermentum</name>
    <name type="common">Lactobacillus fermentum</name>
    <dbReference type="NCBI Taxonomy" id="1613"/>
    <lineage>
        <taxon>Bacteria</taxon>
        <taxon>Bacillati</taxon>
        <taxon>Bacillota</taxon>
        <taxon>Bacilli</taxon>
        <taxon>Lactobacillales</taxon>
        <taxon>Lactobacillaceae</taxon>
        <taxon>Limosilactobacillus</taxon>
    </lineage>
</organism>
<evidence type="ECO:0000313" key="3">
    <source>
        <dbReference type="Proteomes" id="UP000094714"/>
    </source>
</evidence>
<dbReference type="Proteomes" id="UP000094714">
    <property type="component" value="Chromosome"/>
</dbReference>